<evidence type="ECO:0000256" key="1">
    <source>
        <dbReference type="PROSITE-ProRule" id="PRU00782"/>
    </source>
</evidence>
<evidence type="ECO:0000313" key="4">
    <source>
        <dbReference type="EMBL" id="WOK98125.1"/>
    </source>
</evidence>
<dbReference type="EMBL" id="CP136891">
    <property type="protein sequence ID" value="WOK98125.1"/>
    <property type="molecule type" value="Genomic_DNA"/>
</dbReference>
<gene>
    <name evidence="4" type="ORF">Cni_G06835</name>
</gene>
<dbReference type="GO" id="GO:0016459">
    <property type="term" value="C:myosin complex"/>
    <property type="evidence" value="ECO:0007669"/>
    <property type="project" value="UniProtKB-KW"/>
</dbReference>
<dbReference type="GO" id="GO:0003779">
    <property type="term" value="F:actin binding"/>
    <property type="evidence" value="ECO:0007669"/>
    <property type="project" value="UniProtKB-KW"/>
</dbReference>
<dbReference type="InterPro" id="IPR001609">
    <property type="entry name" value="Myosin_head_motor_dom-like"/>
</dbReference>
<dbReference type="InterPro" id="IPR027417">
    <property type="entry name" value="P-loop_NTPase"/>
</dbReference>
<dbReference type="GO" id="GO:0003774">
    <property type="term" value="F:cytoskeletal motor activity"/>
    <property type="evidence" value="ECO:0007669"/>
    <property type="project" value="InterPro"/>
</dbReference>
<organism evidence="4 5">
    <name type="scientific">Canna indica</name>
    <name type="common">Indian-shot</name>
    <dbReference type="NCBI Taxonomy" id="4628"/>
    <lineage>
        <taxon>Eukaryota</taxon>
        <taxon>Viridiplantae</taxon>
        <taxon>Streptophyta</taxon>
        <taxon>Embryophyta</taxon>
        <taxon>Tracheophyta</taxon>
        <taxon>Spermatophyta</taxon>
        <taxon>Magnoliopsida</taxon>
        <taxon>Liliopsida</taxon>
        <taxon>Zingiberales</taxon>
        <taxon>Cannaceae</taxon>
        <taxon>Canna</taxon>
    </lineage>
</organism>
<keyword evidence="2" id="KW-0472">Membrane</keyword>
<protein>
    <submittedName>
        <fullName evidence="4">Myosin-14-like</fullName>
    </submittedName>
</protein>
<keyword evidence="1" id="KW-0518">Myosin</keyword>
<feature type="transmembrane region" description="Helical" evidence="2">
    <location>
        <begin position="79"/>
        <end position="98"/>
    </location>
</feature>
<keyword evidence="2" id="KW-1133">Transmembrane helix</keyword>
<name>A0AAQ3Q6C8_9LILI</name>
<keyword evidence="5" id="KW-1185">Reference proteome</keyword>
<dbReference type="Proteomes" id="UP001327560">
    <property type="component" value="Chromosome 2"/>
</dbReference>
<accession>A0AAQ3Q6C8</accession>
<dbReference type="AlphaFoldDB" id="A0AAQ3Q6C8"/>
<feature type="domain" description="Myosin motor" evidence="3">
    <location>
        <begin position="1"/>
        <end position="101"/>
    </location>
</feature>
<proteinExistence type="inferred from homology"/>
<comment type="similarity">
    <text evidence="1">Belongs to the TRAFAC class myosin-kinesin ATPase superfamily. Myosin family.</text>
</comment>
<dbReference type="PROSITE" id="PS51456">
    <property type="entry name" value="MYOSIN_MOTOR"/>
    <property type="match status" value="1"/>
</dbReference>
<keyword evidence="2" id="KW-0812">Transmembrane</keyword>
<dbReference type="Gene3D" id="1.20.120.720">
    <property type="entry name" value="Myosin VI head, motor domain, U50 subdomain"/>
    <property type="match status" value="1"/>
</dbReference>
<keyword evidence="1" id="KW-0009">Actin-binding</keyword>
<evidence type="ECO:0000256" key="2">
    <source>
        <dbReference type="SAM" id="Phobius"/>
    </source>
</evidence>
<evidence type="ECO:0000313" key="5">
    <source>
        <dbReference type="Proteomes" id="UP001327560"/>
    </source>
</evidence>
<dbReference type="SUPFAM" id="SSF52540">
    <property type="entry name" value="P-loop containing nucleoside triphosphate hydrolases"/>
    <property type="match status" value="1"/>
</dbReference>
<evidence type="ECO:0000259" key="3">
    <source>
        <dbReference type="PROSITE" id="PS51456"/>
    </source>
</evidence>
<comment type="caution">
    <text evidence="1">Lacks conserved residue(s) required for the propagation of feature annotation.</text>
</comment>
<sequence length="101" mass="11312">MTLKNTWKLKRLWISLESLLMNRDAISRVVAAILHLGNIGIADGDEIDSSQPKDEKSLYHLRSAAELLMCDIKALEDSLCKWIIVLYIFVVMALSPAAQGK</sequence>
<reference evidence="4 5" key="1">
    <citation type="submission" date="2023-10" db="EMBL/GenBank/DDBJ databases">
        <title>Chromosome-scale genome assembly provides insights into flower coloration mechanisms of Canna indica.</title>
        <authorList>
            <person name="Li C."/>
        </authorList>
    </citation>
    <scope>NUCLEOTIDE SEQUENCE [LARGE SCALE GENOMIC DNA]</scope>
    <source>
        <tissue evidence="4">Flower</tissue>
    </source>
</reference>
<dbReference type="GO" id="GO:0005524">
    <property type="term" value="F:ATP binding"/>
    <property type="evidence" value="ECO:0007669"/>
    <property type="project" value="InterPro"/>
</dbReference>
<keyword evidence="1" id="KW-0505">Motor protein</keyword>